<dbReference type="Gene3D" id="3.80.10.10">
    <property type="entry name" value="Ribonuclease Inhibitor"/>
    <property type="match status" value="1"/>
</dbReference>
<evidence type="ECO:0000259" key="2">
    <source>
        <dbReference type="Pfam" id="PF19789"/>
    </source>
</evidence>
<evidence type="ECO:0000313" key="3">
    <source>
        <dbReference type="EMBL" id="DAE09538.1"/>
    </source>
</evidence>
<dbReference type="Pfam" id="PF19789">
    <property type="entry name" value="DUF6273"/>
    <property type="match status" value="1"/>
</dbReference>
<keyword evidence="3" id="KW-0418">Kinase</keyword>
<name>A0A8S5PRN5_9CAUD</name>
<sequence length="2249" mass="250060">MVMPMSLDADDEAFAVMADSASEDDFVKSEKYLVYNNYSDDKYSSIDAQKNITVDSSQINITQEQNSQYIPFEMPRYYDGIDLMEMTIQFHYVNKENEESYANPVNVSFNAEKIRFAWLIDEHVTNSEGEVTFEIIATGTNEKNENYVWKTRPNGKLNVLKSLTGNGVISPGDDWYMGFVRQMNEKLSQAQSAAEAAEQSAEKAKQAVANVDDKITNAAKGIKSEIQSDLDANYAKKTEVKALADKVNGLDGLANFDVTYNADTKDMTFKNGETEIKKITLDTTPTTEWTTAYGKTVDAKIETAVKPVRDDLAAYKTSNDAAVKNLQDSVGNLPETLKTSYYDKEATNELLAKKADASVIDGIRNDVTQAKNNVADMQSTVDSLNTAVGQIQGKLDDIGKNAGHEYDITYEDSKLTLMEDGTPKTQVTIVGGGGGGPAAGSTITIERIGESAITAVAGDPVVVKFRFTSVDSAGDDTGNATGTWYVGNTKVATQTIMQGENSFDITKYLHSGENQIRLTVVDSMDTTGSKKWSANVVDFYLESTFDDSLFYSGEVTVRYTPYGSVEKKIDFALDGKSIGGTTTSVTGRQMTYTIPVQKHGSHLLEISMTAEINGKTVKSNVIKKDIMWVTEGETTPIISCAVTDYETKQYNKVSIEYTVYDPASSTSTVKLAVDGVTESTLTVGRTKQTWSFKSANKGKHTLTITCGETVKTISLNVVDLGVVIEPVKTNLMFDFNPSGKTNAGTDRLWTDGQTGMSVSDNFDWVNGGYQLDKDGDTYFCVKAGTRATINYKLFADDAKKLGKNFKLVFNTANVRDYDATVLTCVQGGVGLNIQAQKITLTSAQNTMELPTCEDDFMEFEFNILPDSQYKEMVLWLDGIPCKVELYDGSDNFTQARPVGITIGSDDCDVLVYRMKTYSMSLSDDEILDNFIADAKNADEMIERYNRNNITDASGELNPDILAERCPDLRVIKISAPTFTTGKKNEVANTVIQQIYKNGRAVEDNWTAKGSHKGQGTSSDHYGESARNIDINCKGGFTFGDESTGSVYALTENSVAENYFNIKVNVASSENANNALLADDFNEFNPYIRKARKDNPKVRDTMAFYPCVVFVQETDIENSTVFHDGKWHFYACGDIGNSKKNNNTMGMDPNNHKEVIVEIDNNTDTQTRFLSGDFSQETWDGDNSFEFRYINKACTEEEVQAAKDAWIRVQNWVVNASDEEFKAHFEDYFVMDSALYHYLFTERHTMVDNRAKNVFLHTSDLIHWDFCFDYDNDTAQGNDNEGGLTLSYGYEDTDTIGTKSVFNASDSKLWCKIRDLFPDKLAAMFRDRENALAWSASRILKKFEDYQNVKPERLWVIDMRRKYFRTYEENGTTSYLPMMHGNKRHQRRQFQKYQEKYMASKYSGSAATSDDMTIRGYTPVNWTGVKPDGTFHIVPYADTYVSVLYGSNPVKMRGKRGQTYEVQCPIEAMNDTEVYVYNASLIRSIGDISGFYPGYVDFSHGVKLTDLQIGSGVEGYKNTNMTDFAVGNNTLLEHLNLQNVPNLKKSIDLTGCTNLTLFKAGGSGITGVAFANGGKIETAELPAISSLTARNLNHLTDLKISDYANITALVVENCATIDLKDMLAKCTNLSRVRLIGLDWQMTDTKLLEKLYAMTGTDENGYNTDHSVLAGKVHLPTIRQKELERYNAQWPDLKVSYNTLIEQFAWTFVNKDGTILDVQYIDKGGKAVDPITRAENPISTPTAESTVSTDFTFKGWDTEFTTVFGNQTVTALYTESVRKYTVRYLNRGAVLKSVTAPYGSTVLYEGDMPVYTGEETAYKYYLFSGWDKGGYVTGDKDINAVYDSCEYVSGYFDSKEFGSLRPVEIYAMTKVGVESTVVTSKDPVTITMGADFSFDDITEKLLIAQPTEFTGKNHVDTGVNLLNEDRSFTLAVDFRMMSTTANNGVLMQCYDGDGMNGFRLWKNSGCKLAWGTESADAATLGAREIIVLRHIKGENGLHVYTSNMGADTSKYTELSRTRTTKTTAELVFGCAKAADGAYESYGIGTVYWAKLWYADLGDASCKELVNWVHSELTFNACFNRYYLSDGTGKRSSLSLLAEKTLGKTMSMDNANNNTGGWAKPTTLNTYLNGRVYKALPIGWRQLVKKVKVPGNVGNTKTDVSTADCYIFIPSAIELDANMNSEPYVYEGTAIDFITTNTSRKRTNPDGEVVAYWTRSPNKDYNAYYNAVNTSGEVYGYFYPTDTNDILLMFSI</sequence>
<keyword evidence="3" id="KW-0946">Virion</keyword>
<dbReference type="EMBL" id="BK015488">
    <property type="protein sequence ID" value="DAE09538.1"/>
    <property type="molecule type" value="Genomic_DNA"/>
</dbReference>
<dbReference type="InterPro" id="IPR046240">
    <property type="entry name" value="DUF6273"/>
</dbReference>
<dbReference type="GO" id="GO:0019028">
    <property type="term" value="C:viral capsid"/>
    <property type="evidence" value="ECO:0007669"/>
    <property type="project" value="UniProtKB-KW"/>
</dbReference>
<keyword evidence="1" id="KW-0175">Coiled coil</keyword>
<organism evidence="3">
    <name type="scientific">Siphoviridae sp. ct96x5</name>
    <dbReference type="NCBI Taxonomy" id="2825367"/>
    <lineage>
        <taxon>Viruses</taxon>
        <taxon>Duplodnaviria</taxon>
        <taxon>Heunggongvirae</taxon>
        <taxon>Uroviricota</taxon>
        <taxon>Caudoviricetes</taxon>
    </lineage>
</organism>
<dbReference type="SUPFAM" id="SSF52047">
    <property type="entry name" value="RNI-like"/>
    <property type="match status" value="1"/>
</dbReference>
<keyword evidence="3" id="KW-0808">Transferase</keyword>
<dbReference type="GO" id="GO:0016301">
    <property type="term" value="F:kinase activity"/>
    <property type="evidence" value="ECO:0007669"/>
    <property type="project" value="UniProtKB-KW"/>
</dbReference>
<feature type="coiled-coil region" evidence="1">
    <location>
        <begin position="360"/>
        <end position="387"/>
    </location>
</feature>
<evidence type="ECO:0000256" key="1">
    <source>
        <dbReference type="SAM" id="Coils"/>
    </source>
</evidence>
<keyword evidence="3" id="KW-0167">Capsid protein</keyword>
<feature type="domain" description="DUF6273" evidence="2">
    <location>
        <begin position="2099"/>
        <end position="2233"/>
    </location>
</feature>
<feature type="coiled-coil region" evidence="1">
    <location>
        <begin position="180"/>
        <end position="214"/>
    </location>
</feature>
<reference evidence="3" key="1">
    <citation type="journal article" date="2021" name="Proc. Natl. Acad. Sci. U.S.A.">
        <title>A Catalog of Tens of Thousands of Viruses from Human Metagenomes Reveals Hidden Associations with Chronic Diseases.</title>
        <authorList>
            <person name="Tisza M.J."/>
            <person name="Buck C.B."/>
        </authorList>
    </citation>
    <scope>NUCLEOTIDE SEQUENCE</scope>
    <source>
        <strain evidence="3">Ct96x5</strain>
    </source>
</reference>
<protein>
    <submittedName>
        <fullName evidence="3">Spore coat protein H kinase fold, TRANSFERASE</fullName>
    </submittedName>
</protein>
<accession>A0A8S5PRN5</accession>
<proteinExistence type="predicted"/>
<dbReference type="InterPro" id="IPR032675">
    <property type="entry name" value="LRR_dom_sf"/>
</dbReference>